<evidence type="ECO:0000256" key="5">
    <source>
        <dbReference type="ARBA" id="ARBA00022630"/>
    </source>
</evidence>
<dbReference type="InterPro" id="IPR008148">
    <property type="entry name" value="DNA_photolyase_2"/>
</dbReference>
<evidence type="ECO:0000256" key="11">
    <source>
        <dbReference type="ARBA" id="ARBA00031671"/>
    </source>
</evidence>
<evidence type="ECO:0000313" key="16">
    <source>
        <dbReference type="Proteomes" id="UP000015103"/>
    </source>
</evidence>
<dbReference type="EMBL" id="ACPB03011894">
    <property type="status" value="NOT_ANNOTATED_CDS"/>
    <property type="molecule type" value="Genomic_DNA"/>
</dbReference>
<evidence type="ECO:0000256" key="9">
    <source>
        <dbReference type="ARBA" id="ARBA00023204"/>
    </source>
</evidence>
<dbReference type="InParanoid" id="T1HKC6"/>
<dbReference type="OMA" id="IHNYLRM"/>
<comment type="similarity">
    <text evidence="2">Belongs to the DNA photolyase class-2 family.</text>
</comment>
<keyword evidence="6" id="KW-0227">DNA damage</keyword>
<dbReference type="GO" id="GO:0009650">
    <property type="term" value="P:UV protection"/>
    <property type="evidence" value="ECO:0007669"/>
    <property type="project" value="UniProtKB-ARBA"/>
</dbReference>
<dbReference type="SUPFAM" id="SSF52425">
    <property type="entry name" value="Cryptochrome/photolyase, N-terminal domain"/>
    <property type="match status" value="1"/>
</dbReference>
<dbReference type="PROSITE" id="PS01083">
    <property type="entry name" value="DNA_PHOTOLYASES_2_1"/>
    <property type="match status" value="1"/>
</dbReference>
<keyword evidence="10" id="KW-0456">Lyase</keyword>
<dbReference type="Pfam" id="PF00875">
    <property type="entry name" value="DNA_photolyase"/>
    <property type="match status" value="1"/>
</dbReference>
<evidence type="ECO:0000313" key="15">
    <source>
        <dbReference type="EnsemblMetazoa" id="RPRC004499-PA"/>
    </source>
</evidence>
<keyword evidence="5" id="KW-0285">Flavoprotein</keyword>
<dbReference type="PROSITE" id="PS51645">
    <property type="entry name" value="PHR_CRY_ALPHA_BETA"/>
    <property type="match status" value="1"/>
</dbReference>
<evidence type="ECO:0000256" key="4">
    <source>
        <dbReference type="ARBA" id="ARBA00014046"/>
    </source>
</evidence>
<evidence type="ECO:0000256" key="2">
    <source>
        <dbReference type="ARBA" id="ARBA00006409"/>
    </source>
</evidence>
<dbReference type="GO" id="GO:0000719">
    <property type="term" value="P:photoreactive repair"/>
    <property type="evidence" value="ECO:0007669"/>
    <property type="project" value="TreeGrafter"/>
</dbReference>
<protein>
    <recommendedName>
        <fullName evidence="4">Deoxyribodipyrimidine photo-lyase</fullName>
        <ecNumber evidence="3">4.1.99.3</ecNumber>
    </recommendedName>
    <alternativeName>
        <fullName evidence="11">DNA photolyase</fullName>
    </alternativeName>
    <alternativeName>
        <fullName evidence="14">Photoreactivating enzyme</fullName>
    </alternativeName>
</protein>
<dbReference type="PANTHER" id="PTHR10211">
    <property type="entry name" value="DEOXYRIBODIPYRIMIDINE PHOTOLYASE"/>
    <property type="match status" value="1"/>
</dbReference>
<evidence type="ECO:0000256" key="12">
    <source>
        <dbReference type="ARBA" id="ARBA00033999"/>
    </source>
</evidence>
<organism evidence="15 16">
    <name type="scientific">Rhodnius prolixus</name>
    <name type="common">Triatomid bug</name>
    <dbReference type="NCBI Taxonomy" id="13249"/>
    <lineage>
        <taxon>Eukaryota</taxon>
        <taxon>Metazoa</taxon>
        <taxon>Ecdysozoa</taxon>
        <taxon>Arthropoda</taxon>
        <taxon>Hexapoda</taxon>
        <taxon>Insecta</taxon>
        <taxon>Pterygota</taxon>
        <taxon>Neoptera</taxon>
        <taxon>Paraneoptera</taxon>
        <taxon>Hemiptera</taxon>
        <taxon>Heteroptera</taxon>
        <taxon>Panheteroptera</taxon>
        <taxon>Cimicomorpha</taxon>
        <taxon>Reduviidae</taxon>
        <taxon>Triatominae</taxon>
        <taxon>Rhodnius</taxon>
    </lineage>
</organism>
<keyword evidence="16" id="KW-1185">Reference proteome</keyword>
<evidence type="ECO:0000256" key="13">
    <source>
        <dbReference type="ARBA" id="ARBA00059220"/>
    </source>
</evidence>
<dbReference type="GO" id="GO:0003904">
    <property type="term" value="F:deoxyribodipyrimidine photo-lyase activity"/>
    <property type="evidence" value="ECO:0007669"/>
    <property type="project" value="UniProtKB-EC"/>
</dbReference>
<keyword evidence="8" id="KW-0238">DNA-binding</keyword>
<keyword evidence="9" id="KW-0234">DNA repair</keyword>
<dbReference type="InterPro" id="IPR006050">
    <property type="entry name" value="DNA_photolyase_N"/>
</dbReference>
<evidence type="ECO:0000256" key="8">
    <source>
        <dbReference type="ARBA" id="ARBA00023125"/>
    </source>
</evidence>
<dbReference type="PANTHER" id="PTHR10211:SF0">
    <property type="entry name" value="DEOXYRIBODIPYRIMIDINE PHOTO-LYASE"/>
    <property type="match status" value="1"/>
</dbReference>
<dbReference type="eggNOG" id="KOG0133">
    <property type="taxonomic scope" value="Eukaryota"/>
</dbReference>
<proteinExistence type="inferred from homology"/>
<dbReference type="Gene3D" id="3.40.50.620">
    <property type="entry name" value="HUPs"/>
    <property type="match status" value="1"/>
</dbReference>
<dbReference type="InterPro" id="IPR052219">
    <property type="entry name" value="Photolyase_Class-2"/>
</dbReference>
<evidence type="ECO:0000256" key="3">
    <source>
        <dbReference type="ARBA" id="ARBA00013149"/>
    </source>
</evidence>
<dbReference type="NCBIfam" id="TIGR00591">
    <property type="entry name" value="phr2"/>
    <property type="match status" value="1"/>
</dbReference>
<evidence type="ECO:0000256" key="7">
    <source>
        <dbReference type="ARBA" id="ARBA00022827"/>
    </source>
</evidence>
<dbReference type="GO" id="GO:0003677">
    <property type="term" value="F:DNA binding"/>
    <property type="evidence" value="ECO:0007669"/>
    <property type="project" value="UniProtKB-KW"/>
</dbReference>
<dbReference type="InterPro" id="IPR032673">
    <property type="entry name" value="DNA_photolyase_2_CS"/>
</dbReference>
<evidence type="ECO:0000256" key="10">
    <source>
        <dbReference type="ARBA" id="ARBA00023239"/>
    </source>
</evidence>
<dbReference type="SUPFAM" id="SSF48173">
    <property type="entry name" value="Cryptochrome/photolyase FAD-binding domain"/>
    <property type="match status" value="1"/>
</dbReference>
<evidence type="ECO:0000256" key="14">
    <source>
        <dbReference type="ARBA" id="ARBA00083107"/>
    </source>
</evidence>
<dbReference type="STRING" id="13249.T1HKC6"/>
<dbReference type="InterPro" id="IPR036155">
    <property type="entry name" value="Crypto/Photolyase_N_sf"/>
</dbReference>
<dbReference type="FunFam" id="3.40.50.620:FF:000110">
    <property type="entry name" value="Deoxyribodipyrimidine photolyase"/>
    <property type="match status" value="1"/>
</dbReference>
<name>T1HKC6_RHOPR</name>
<dbReference type="InterPro" id="IPR036134">
    <property type="entry name" value="Crypto/Photolyase_FAD-like_sf"/>
</dbReference>
<dbReference type="HOGENOM" id="CLU_026342_2_1_1"/>
<dbReference type="EC" id="4.1.99.3" evidence="3"/>
<dbReference type="VEuPathDB" id="VectorBase:RPRC004499"/>
<dbReference type="AlphaFoldDB" id="T1HKC6"/>
<accession>T1HKC6</accession>
<comment type="cofactor">
    <cofactor evidence="1">
        <name>FAD</name>
        <dbReference type="ChEBI" id="CHEBI:57692"/>
    </cofactor>
</comment>
<keyword evidence="7" id="KW-0274">FAD</keyword>
<evidence type="ECO:0000256" key="6">
    <source>
        <dbReference type="ARBA" id="ARBA00022763"/>
    </source>
</evidence>
<dbReference type="FunFam" id="1.10.579.10:FF:000002">
    <property type="entry name" value="Deoxyribodipyrimidine photolyase"/>
    <property type="match status" value="1"/>
</dbReference>
<dbReference type="Proteomes" id="UP000015103">
    <property type="component" value="Unassembled WGS sequence"/>
</dbReference>
<evidence type="ECO:0000256" key="1">
    <source>
        <dbReference type="ARBA" id="ARBA00001974"/>
    </source>
</evidence>
<dbReference type="Gene3D" id="1.25.40.80">
    <property type="match status" value="1"/>
</dbReference>
<comment type="catalytic activity">
    <reaction evidence="12">
        <text>cyclobutadipyrimidine (in DNA) = 2 pyrimidine residues (in DNA).</text>
        <dbReference type="EC" id="4.1.99.3"/>
    </reaction>
</comment>
<dbReference type="FunFam" id="1.25.40.80:FF:000004">
    <property type="entry name" value="Deoxyribodipyrimidine photolyase"/>
    <property type="match status" value="1"/>
</dbReference>
<comment type="function">
    <text evidence="13">Involved in repair of UV radiation-induced DNA damage. Catalyzes the light-dependent monomerization (300-600 nm) of cyclobutyl pyrimidine dimers (in cis-syn configuration), which are formed between adjacent bases on the same DNA strand upon exposure to ultraviolet radiation.</text>
</comment>
<dbReference type="PROSITE" id="PS01084">
    <property type="entry name" value="DNA_PHOTOLYASES_2_2"/>
    <property type="match status" value="1"/>
</dbReference>
<reference evidence="15" key="1">
    <citation type="submission" date="2015-05" db="UniProtKB">
        <authorList>
            <consortium name="EnsemblMetazoa"/>
        </authorList>
    </citation>
    <scope>IDENTIFICATION</scope>
</reference>
<sequence>MSKKLKTHNTPNFTTFKEFLSNVERQRIKECASVLDFKFNKTRVRVLSSAEDVPEDAKGVLYWLTRESRVQDNWSLLFAQRLALKYKIPLHVCFCLHPKFMDSTIRHYKFLLKGLQEVNNDLKTLSIPLHLFLSKEPTGNILTFVKEHKIGCVVIDFSPLRLPKDWAKKLKEALPENIPLCQVDGHNIVPCWIASDKLEYSARTIRKKISDKLDEYLTEFPAVIKHPHNGELKIEDIDWVGAENSLEVDMTVGEVDWAAPGYRAGMQTLYEFCEKRLEYFSRKRNDPLADALSNLSPWIHFGQISVQRCILYVSLFKTKYVESVNAFCEEAIVRRELADNFCYYNEKYDQVEGANEWAITTLDKHRADKRTYLYGQKELEESRTHDDLWNSAQIQLVKEGKMHGFLRMYWAKKILEWTSSPEEALRIALYLNDRYSLDGRDPNGFVGCMWSICGIHDQGWREREIFGKIRYMNYEGCRRKFDVPAFVARYGGKVYSKNK</sequence>
<dbReference type="Gene3D" id="1.10.579.10">
    <property type="entry name" value="DNA Cyclobutane Dipyrimidine Photolyase, subunit A, domain 3"/>
    <property type="match status" value="1"/>
</dbReference>
<dbReference type="EnsemblMetazoa" id="RPRC004499-RA">
    <property type="protein sequence ID" value="RPRC004499-PA"/>
    <property type="gene ID" value="RPRC004499"/>
</dbReference>
<dbReference type="InterPro" id="IPR014729">
    <property type="entry name" value="Rossmann-like_a/b/a_fold"/>
</dbReference>